<evidence type="ECO:0000313" key="1">
    <source>
        <dbReference type="EMBL" id="RGM51277.1"/>
    </source>
</evidence>
<gene>
    <name evidence="1" type="ORF">DXC07_19475</name>
</gene>
<accession>A0A3E4X9Z4</accession>
<name>A0A3E4X9Z4_BACUN</name>
<comment type="caution">
    <text evidence="1">The sequence shown here is derived from an EMBL/GenBank/DDBJ whole genome shotgun (WGS) entry which is preliminary data.</text>
</comment>
<sequence>MSRWKQNLLPPFFVASTAAQMPMDRGMQEVGGSVEAKWGEKNLESDERRGNHSIYFTSSPKASWFISRILR</sequence>
<reference evidence="1 2" key="1">
    <citation type="submission" date="2018-08" db="EMBL/GenBank/DDBJ databases">
        <title>A genome reference for cultivated species of the human gut microbiota.</title>
        <authorList>
            <person name="Zou Y."/>
            <person name="Xue W."/>
            <person name="Luo G."/>
        </authorList>
    </citation>
    <scope>NUCLEOTIDE SEQUENCE [LARGE SCALE GENOMIC DNA]</scope>
    <source>
        <strain evidence="1 2">OM07-9</strain>
    </source>
</reference>
<protein>
    <submittedName>
        <fullName evidence="1">Uncharacterized protein</fullName>
    </submittedName>
</protein>
<proteinExistence type="predicted"/>
<dbReference type="Proteomes" id="UP000261295">
    <property type="component" value="Unassembled WGS sequence"/>
</dbReference>
<dbReference type="AlphaFoldDB" id="A0A3E4X9Z4"/>
<evidence type="ECO:0000313" key="2">
    <source>
        <dbReference type="Proteomes" id="UP000261295"/>
    </source>
</evidence>
<dbReference type="EMBL" id="QSTL01000032">
    <property type="protein sequence ID" value="RGM51277.1"/>
    <property type="molecule type" value="Genomic_DNA"/>
</dbReference>
<organism evidence="1 2">
    <name type="scientific">Bacteroides uniformis</name>
    <dbReference type="NCBI Taxonomy" id="820"/>
    <lineage>
        <taxon>Bacteria</taxon>
        <taxon>Pseudomonadati</taxon>
        <taxon>Bacteroidota</taxon>
        <taxon>Bacteroidia</taxon>
        <taxon>Bacteroidales</taxon>
        <taxon>Bacteroidaceae</taxon>
        <taxon>Bacteroides</taxon>
    </lineage>
</organism>